<evidence type="ECO:0000256" key="1">
    <source>
        <dbReference type="SAM" id="Coils"/>
    </source>
</evidence>
<dbReference type="OrthoDB" id="2439595at2759"/>
<organism evidence="2 3">
    <name type="scientific">Hesseltinella vesiculosa</name>
    <dbReference type="NCBI Taxonomy" id="101127"/>
    <lineage>
        <taxon>Eukaryota</taxon>
        <taxon>Fungi</taxon>
        <taxon>Fungi incertae sedis</taxon>
        <taxon>Mucoromycota</taxon>
        <taxon>Mucoromycotina</taxon>
        <taxon>Mucoromycetes</taxon>
        <taxon>Mucorales</taxon>
        <taxon>Cunninghamellaceae</taxon>
        <taxon>Hesseltinella</taxon>
    </lineage>
</organism>
<reference evidence="2 3" key="1">
    <citation type="submission" date="2016-07" db="EMBL/GenBank/DDBJ databases">
        <title>Pervasive Adenine N6-methylation of Active Genes in Fungi.</title>
        <authorList>
            <consortium name="DOE Joint Genome Institute"/>
            <person name="Mondo S.J."/>
            <person name="Dannebaum R.O."/>
            <person name="Kuo R.C."/>
            <person name="Labutti K."/>
            <person name="Haridas S."/>
            <person name="Kuo A."/>
            <person name="Salamov A."/>
            <person name="Ahrendt S.R."/>
            <person name="Lipzen A."/>
            <person name="Sullivan W."/>
            <person name="Andreopoulos W.B."/>
            <person name="Clum A."/>
            <person name="Lindquist E."/>
            <person name="Daum C."/>
            <person name="Ramamoorthy G.K."/>
            <person name="Gryganskyi A."/>
            <person name="Culley D."/>
            <person name="Magnuson J.K."/>
            <person name="James T.Y."/>
            <person name="O'Malley M.A."/>
            <person name="Stajich J.E."/>
            <person name="Spatafora J.W."/>
            <person name="Visel A."/>
            <person name="Grigoriev I.V."/>
        </authorList>
    </citation>
    <scope>NUCLEOTIDE SEQUENCE [LARGE SCALE GENOMIC DNA]</scope>
    <source>
        <strain evidence="2 3">NRRL 3301</strain>
    </source>
</reference>
<sequence length="335" mass="38575">DSDKDLTIRSLYDSIAIHKQLVEQSQNEREESADLYEGAQQLLKEQQQTIERLQKDNSQTIDELNTKRQEYKRMETNFYAHMCAIRATDDDLSTIQRKITNLFSQISNFCMGLRSQVDIDAGTSFVLKYWPRMEPWIREQWMDTNGKLSAAHITVFVEKFIAETLIHRIFDEPIQLGTSVNTAFAYIDKWMRARQKHDWSVRLRQQLTSLMVKQPMEESSNIKRAQANLADDIFEVLDQIYITVSDTSRAKLLSQIQKSCELALAVHGQEAIIRPYVIEEGVSQFQAELMKPNNKGKEDGVVYLVVSPPFVVDDPTPESGQECHGFIVQGKVVCF</sequence>
<feature type="non-terminal residue" evidence="2">
    <location>
        <position position="1"/>
    </location>
</feature>
<feature type="coiled-coil region" evidence="1">
    <location>
        <begin position="22"/>
        <end position="77"/>
    </location>
</feature>
<dbReference type="EMBL" id="MCGT01000003">
    <property type="protein sequence ID" value="ORX61282.1"/>
    <property type="molecule type" value="Genomic_DNA"/>
</dbReference>
<comment type="caution">
    <text evidence="2">The sequence shown here is derived from an EMBL/GenBank/DDBJ whole genome shotgun (WGS) entry which is preliminary data.</text>
</comment>
<accession>A0A1X2GTF4</accession>
<name>A0A1X2GTF4_9FUNG</name>
<evidence type="ECO:0000313" key="3">
    <source>
        <dbReference type="Proteomes" id="UP000242146"/>
    </source>
</evidence>
<gene>
    <name evidence="2" type="ORF">DM01DRAFT_1276282</name>
</gene>
<keyword evidence="3" id="KW-1185">Reference proteome</keyword>
<keyword evidence="1" id="KW-0175">Coiled coil</keyword>
<dbReference type="AlphaFoldDB" id="A0A1X2GTF4"/>
<evidence type="ECO:0000313" key="2">
    <source>
        <dbReference type="EMBL" id="ORX61282.1"/>
    </source>
</evidence>
<proteinExistence type="predicted"/>
<protein>
    <submittedName>
        <fullName evidence="2">Uncharacterized protein</fullName>
    </submittedName>
</protein>
<dbReference type="Proteomes" id="UP000242146">
    <property type="component" value="Unassembled WGS sequence"/>
</dbReference>
<feature type="non-terminal residue" evidence="2">
    <location>
        <position position="335"/>
    </location>
</feature>